<dbReference type="PANTHER" id="PTHR24073">
    <property type="entry name" value="DRAB5-RELATED"/>
    <property type="match status" value="1"/>
</dbReference>
<dbReference type="Pfam" id="PF08477">
    <property type="entry name" value="Roc"/>
    <property type="match status" value="1"/>
</dbReference>
<proteinExistence type="predicted"/>
<dbReference type="SUPFAM" id="SSF52540">
    <property type="entry name" value="P-loop containing nucleoside triphosphate hydrolases"/>
    <property type="match status" value="1"/>
</dbReference>
<evidence type="ECO:0000256" key="1">
    <source>
        <dbReference type="ARBA" id="ARBA00022741"/>
    </source>
</evidence>
<gene>
    <name evidence="3" type="ORF">CYMTET_23142</name>
</gene>
<dbReference type="InterPro" id="IPR027417">
    <property type="entry name" value="P-loop_NTPase"/>
</dbReference>
<evidence type="ECO:0000313" key="4">
    <source>
        <dbReference type="Proteomes" id="UP001190700"/>
    </source>
</evidence>
<keyword evidence="1" id="KW-0547">Nucleotide-binding</keyword>
<dbReference type="EMBL" id="LGRX02011877">
    <property type="protein sequence ID" value="KAK3268349.1"/>
    <property type="molecule type" value="Genomic_DNA"/>
</dbReference>
<organism evidence="3 4">
    <name type="scientific">Cymbomonas tetramitiformis</name>
    <dbReference type="NCBI Taxonomy" id="36881"/>
    <lineage>
        <taxon>Eukaryota</taxon>
        <taxon>Viridiplantae</taxon>
        <taxon>Chlorophyta</taxon>
        <taxon>Pyramimonadophyceae</taxon>
        <taxon>Pyramimonadales</taxon>
        <taxon>Pyramimonadaceae</taxon>
        <taxon>Cymbomonas</taxon>
    </lineage>
</organism>
<sequence length="191" mass="21130">MGDQYKVCLVGPPNSGKTYLSRLLAECAFSNANYDPTAGCRIQELDRQVGVERVTVQLWDCSGDFKYHNCLPALARDISGLLLVYNPDKDDQEAELERWYQAFAGAGMGNLVTSLVRILAVKTQTGVGRKEFGMQGKLKRLQHSTVVLPPNPVEAKDGAVVAMAELDRLLEAIIARRKEKDEQNIVEGSEF</sequence>
<dbReference type="Gene3D" id="3.40.50.300">
    <property type="entry name" value="P-loop containing nucleotide triphosphate hydrolases"/>
    <property type="match status" value="1"/>
</dbReference>
<name>A0AAE0FYG7_9CHLO</name>
<accession>A0AAE0FYG7</accession>
<keyword evidence="4" id="KW-1185">Reference proteome</keyword>
<dbReference type="Proteomes" id="UP001190700">
    <property type="component" value="Unassembled WGS sequence"/>
</dbReference>
<protein>
    <submittedName>
        <fullName evidence="3">Uncharacterized protein</fullName>
    </submittedName>
</protein>
<reference evidence="3 4" key="1">
    <citation type="journal article" date="2015" name="Genome Biol. Evol.">
        <title>Comparative Genomics of a Bacterivorous Green Alga Reveals Evolutionary Causalities and Consequences of Phago-Mixotrophic Mode of Nutrition.</title>
        <authorList>
            <person name="Burns J.A."/>
            <person name="Paasch A."/>
            <person name="Narechania A."/>
            <person name="Kim E."/>
        </authorList>
    </citation>
    <scope>NUCLEOTIDE SEQUENCE [LARGE SCALE GENOMIC DNA]</scope>
    <source>
        <strain evidence="3 4">PLY_AMNH</strain>
    </source>
</reference>
<evidence type="ECO:0000313" key="3">
    <source>
        <dbReference type="EMBL" id="KAK3268349.1"/>
    </source>
</evidence>
<keyword evidence="2" id="KW-0342">GTP-binding</keyword>
<evidence type="ECO:0000256" key="2">
    <source>
        <dbReference type="ARBA" id="ARBA00023134"/>
    </source>
</evidence>
<dbReference type="AlphaFoldDB" id="A0AAE0FYG7"/>
<comment type="caution">
    <text evidence="3">The sequence shown here is derived from an EMBL/GenBank/DDBJ whole genome shotgun (WGS) entry which is preliminary data.</text>
</comment>
<dbReference type="GO" id="GO:0005525">
    <property type="term" value="F:GTP binding"/>
    <property type="evidence" value="ECO:0007669"/>
    <property type="project" value="UniProtKB-KW"/>
</dbReference>